<evidence type="ECO:0000256" key="4">
    <source>
        <dbReference type="ARBA" id="ARBA00022989"/>
    </source>
</evidence>
<dbReference type="PANTHER" id="PTHR33931:SF2">
    <property type="entry name" value="HOLIN-LIKE PROTEIN CIDA"/>
    <property type="match status" value="1"/>
</dbReference>
<accession>F3L4K3</accession>
<proteinExistence type="predicted"/>
<dbReference type="eggNOG" id="COG1380">
    <property type="taxonomic scope" value="Bacteria"/>
</dbReference>
<dbReference type="STRING" id="2518989.IMCC3088_2604"/>
<evidence type="ECO:0000256" key="3">
    <source>
        <dbReference type="ARBA" id="ARBA00022692"/>
    </source>
</evidence>
<organism evidence="6 7">
    <name type="scientific">Aequoribacter fuscus</name>
    <dbReference type="NCBI Taxonomy" id="2518989"/>
    <lineage>
        <taxon>Bacteria</taxon>
        <taxon>Pseudomonadati</taxon>
        <taxon>Pseudomonadota</taxon>
        <taxon>Gammaproteobacteria</taxon>
        <taxon>Cellvibrionales</taxon>
        <taxon>Halieaceae</taxon>
        <taxon>Aequoribacter</taxon>
    </lineage>
</organism>
<sequence>MKHIATLLLATVGLMTLWLAKTLGNHLVVQFAIPIPGAVIGMLVVFMFLIFLGNIPKPLSDAATPLLQHMNLLFIPAAVGLMSLGSLLSQHGLGIITAMLVSTLAGFWVCIQVYTKLGRKHASHDT</sequence>
<dbReference type="OrthoDB" id="385012at2"/>
<comment type="subcellular location">
    <subcellularLocation>
        <location evidence="1">Cell membrane</location>
        <topology evidence="1">Multi-pass membrane protein</topology>
    </subcellularLocation>
</comment>
<dbReference type="RefSeq" id="WP_009576760.1">
    <property type="nucleotide sequence ID" value="NZ_AEIG01000085.1"/>
</dbReference>
<evidence type="ECO:0000256" key="2">
    <source>
        <dbReference type="ARBA" id="ARBA00022475"/>
    </source>
</evidence>
<keyword evidence="4" id="KW-1133">Transmembrane helix</keyword>
<dbReference type="EMBL" id="AEIG01000085">
    <property type="protein sequence ID" value="EGG28742.1"/>
    <property type="molecule type" value="Genomic_DNA"/>
</dbReference>
<gene>
    <name evidence="6" type="ORF">IMCC3088_2604</name>
</gene>
<dbReference type="InterPro" id="IPR005538">
    <property type="entry name" value="LrgA/CidA"/>
</dbReference>
<evidence type="ECO:0000313" key="7">
    <source>
        <dbReference type="Proteomes" id="UP000005615"/>
    </source>
</evidence>
<evidence type="ECO:0000256" key="1">
    <source>
        <dbReference type="ARBA" id="ARBA00004651"/>
    </source>
</evidence>
<dbReference type="PANTHER" id="PTHR33931">
    <property type="entry name" value="HOLIN-LIKE PROTEIN CIDA-RELATED"/>
    <property type="match status" value="1"/>
</dbReference>
<dbReference type="AlphaFoldDB" id="F3L4K3"/>
<dbReference type="Pfam" id="PF03788">
    <property type="entry name" value="LrgA"/>
    <property type="match status" value="1"/>
</dbReference>
<name>F3L4K3_9GAMM</name>
<reference evidence="6 7" key="1">
    <citation type="journal article" date="2011" name="J. Bacteriol.">
        <title>Genome sequence of strain IMCC3088, a proteorhodopsin-containing marine bacterium belonging to the OM60/NOR5 clade.</title>
        <authorList>
            <person name="Jang Y."/>
            <person name="Oh H.M."/>
            <person name="Kang I."/>
            <person name="Lee K."/>
            <person name="Yang S.J."/>
            <person name="Cho J.C."/>
        </authorList>
    </citation>
    <scope>NUCLEOTIDE SEQUENCE [LARGE SCALE GENOMIC DNA]</scope>
    <source>
        <strain evidence="6 7">IMCC3088</strain>
    </source>
</reference>
<comment type="caution">
    <text evidence="6">The sequence shown here is derived from an EMBL/GenBank/DDBJ whole genome shotgun (WGS) entry which is preliminary data.</text>
</comment>
<dbReference type="Proteomes" id="UP000005615">
    <property type="component" value="Unassembled WGS sequence"/>
</dbReference>
<evidence type="ECO:0000313" key="6">
    <source>
        <dbReference type="EMBL" id="EGG28742.1"/>
    </source>
</evidence>
<evidence type="ECO:0000256" key="5">
    <source>
        <dbReference type="ARBA" id="ARBA00023136"/>
    </source>
</evidence>
<keyword evidence="5" id="KW-0472">Membrane</keyword>
<keyword evidence="3" id="KW-0812">Transmembrane</keyword>
<dbReference type="GO" id="GO:0005886">
    <property type="term" value="C:plasma membrane"/>
    <property type="evidence" value="ECO:0007669"/>
    <property type="project" value="UniProtKB-SubCell"/>
</dbReference>
<protein>
    <submittedName>
        <fullName evidence="6">Antiholin-like protein LrgA</fullName>
    </submittedName>
</protein>
<keyword evidence="7" id="KW-1185">Reference proteome</keyword>
<keyword evidence="2" id="KW-1003">Cell membrane</keyword>